<keyword evidence="2 6" id="KW-0479">Metal-binding</keyword>
<feature type="domain" description="Copper amine oxidase N2-terminal" evidence="9">
    <location>
        <begin position="11"/>
        <end position="95"/>
    </location>
</feature>
<gene>
    <name evidence="11" type="ORF">GS429_11790</name>
</gene>
<feature type="domain" description="Copper amine oxidase N3-terminal" evidence="10">
    <location>
        <begin position="102"/>
        <end position="198"/>
    </location>
</feature>
<evidence type="ECO:0000259" key="9">
    <source>
        <dbReference type="Pfam" id="PF02727"/>
    </source>
</evidence>
<keyword evidence="5 6" id="KW-0186">Copper</keyword>
<dbReference type="Pfam" id="PF02728">
    <property type="entry name" value="Cu_amine_oxidN3"/>
    <property type="match status" value="1"/>
</dbReference>
<dbReference type="GO" id="GO:0005507">
    <property type="term" value="F:copper ion binding"/>
    <property type="evidence" value="ECO:0007669"/>
    <property type="project" value="InterPro"/>
</dbReference>
<dbReference type="Gene3D" id="3.10.450.40">
    <property type="match status" value="2"/>
</dbReference>
<dbReference type="GO" id="GO:0009308">
    <property type="term" value="P:amine metabolic process"/>
    <property type="evidence" value="ECO:0007669"/>
    <property type="project" value="UniProtKB-UniRule"/>
</dbReference>
<dbReference type="EMBL" id="WUYX01000036">
    <property type="protein sequence ID" value="MXV62734.1"/>
    <property type="molecule type" value="Genomic_DNA"/>
</dbReference>
<dbReference type="NCBIfam" id="NF008559">
    <property type="entry name" value="PRK11504.1"/>
    <property type="match status" value="1"/>
</dbReference>
<dbReference type="InterPro" id="IPR036460">
    <property type="entry name" value="Cu_amine_oxidase_C_sf"/>
</dbReference>
<dbReference type="AlphaFoldDB" id="A0A6B0VMF4"/>
<feature type="region of interest" description="Disordered" evidence="7">
    <location>
        <begin position="651"/>
        <end position="681"/>
    </location>
</feature>
<evidence type="ECO:0000313" key="11">
    <source>
        <dbReference type="EMBL" id="MXV62734.1"/>
    </source>
</evidence>
<dbReference type="Pfam" id="PF01179">
    <property type="entry name" value="Cu_amine_oxid"/>
    <property type="match status" value="1"/>
</dbReference>
<keyword evidence="4 6" id="KW-0560">Oxidoreductase</keyword>
<keyword evidence="12" id="KW-1185">Reference proteome</keyword>
<organism evidence="11 12">
    <name type="scientific">Natronorubrum halalkaliphilum</name>
    <dbReference type="NCBI Taxonomy" id="2691917"/>
    <lineage>
        <taxon>Archaea</taxon>
        <taxon>Methanobacteriati</taxon>
        <taxon>Methanobacteriota</taxon>
        <taxon>Stenosarchaea group</taxon>
        <taxon>Halobacteria</taxon>
        <taxon>Halobacteriales</taxon>
        <taxon>Natrialbaceae</taxon>
        <taxon>Natronorubrum</taxon>
    </lineage>
</organism>
<sequence>MAQHDETVKRQPLEPLAAEEIERAYGILTDERDVGEESLCIKIELAEPSKDALEAYDADGTVPDRRARIVIRDGADRRTLEAVVSLTDETVVSWEHVEDAQPSIAIEEFIACEETVKANAEWQAAVERRGVENTDRAMVDPWSVGHEFVPESVDRSKRLAHGLSFLRPSEDAGDEGYAKPLTGIHTFVDLDRMEVVEVVDYGPPDEDEPLPPREMAYREDDVDLRDDLAPYNVDQPDGPSWTVDGHELEWQGWHMRVGWTQREGVVLYDIGYEDDGEVRSIIDRASCAEMSVPYGTTDINDRFKNAMDVGEYNIGRLAKSLTNGCDCLGHMHYWDAVMNTAEGEPNVLENAICLHEEDNGTLWERSDWRTGSDEVRRRRRLVVSFVAAVGNYDYIFNWYFYQDASIEVEVRLTGIDSVSAVGPDEDPAGYGELVAPQLNGPIHQHFFNFRLDMNVDDGPNTLYRVENQQVPSGPDGLDPMSEADGRTHNPGGNAFYANREKLTSEAQAKDLIDSLKGRYWQVENPTAENSLGKPTGYRLMPGDNVAAAVQDDSSVMKRSGFIKYHLWATPFRENERYPAGRYPNQHPGGAGLPAWTEADRSVEREDLVLWYTLGVNHVTRPEDWPILPAQVYSFKLQPANFFDESPAIDVPPQHAIEGQDVPGHGHGSCEGETEAEADADD</sequence>
<accession>A0A6B0VMF4</accession>
<dbReference type="Gene3D" id="2.70.98.20">
    <property type="entry name" value="Copper amine oxidase, catalytic domain"/>
    <property type="match status" value="1"/>
</dbReference>
<evidence type="ECO:0000256" key="3">
    <source>
        <dbReference type="ARBA" id="ARBA00022772"/>
    </source>
</evidence>
<dbReference type="OrthoDB" id="296432at2157"/>
<comment type="similarity">
    <text evidence="1 6">Belongs to the copper/topaquinone oxidase family.</text>
</comment>
<proteinExistence type="inferred from homology"/>
<dbReference type="EC" id="1.4.3.-" evidence="6"/>
<dbReference type="Pfam" id="PF02727">
    <property type="entry name" value="Cu_amine_oxidN2"/>
    <property type="match status" value="1"/>
</dbReference>
<dbReference type="InterPro" id="IPR015798">
    <property type="entry name" value="Cu_amine_oxidase_C"/>
</dbReference>
<evidence type="ECO:0000256" key="6">
    <source>
        <dbReference type="RuleBase" id="RU000672"/>
    </source>
</evidence>
<dbReference type="InterPro" id="IPR015802">
    <property type="entry name" value="Cu_amine_oxidase_N3"/>
</dbReference>
<evidence type="ECO:0000256" key="5">
    <source>
        <dbReference type="ARBA" id="ARBA00023008"/>
    </source>
</evidence>
<dbReference type="InterPro" id="IPR016182">
    <property type="entry name" value="Cu_amine_oxidase_N-reg"/>
</dbReference>
<evidence type="ECO:0000259" key="10">
    <source>
        <dbReference type="Pfam" id="PF02728"/>
    </source>
</evidence>
<evidence type="ECO:0000256" key="2">
    <source>
        <dbReference type="ARBA" id="ARBA00022723"/>
    </source>
</evidence>
<dbReference type="InterPro" id="IPR015800">
    <property type="entry name" value="Cu_amine_oxidase_N2"/>
</dbReference>
<feature type="compositionally biased region" description="Acidic residues" evidence="7">
    <location>
        <begin position="671"/>
        <end position="681"/>
    </location>
</feature>
<name>A0A6B0VMF4_9EURY</name>
<dbReference type="PANTHER" id="PTHR10638">
    <property type="entry name" value="COPPER AMINE OXIDASE"/>
    <property type="match status" value="1"/>
</dbReference>
<evidence type="ECO:0000313" key="12">
    <source>
        <dbReference type="Proteomes" id="UP000434101"/>
    </source>
</evidence>
<dbReference type="RefSeq" id="WP_160065556.1">
    <property type="nucleotide sequence ID" value="NZ_WUYX01000036.1"/>
</dbReference>
<dbReference type="PROSITE" id="PS01165">
    <property type="entry name" value="COPPER_AMINE_OXID_2"/>
    <property type="match status" value="1"/>
</dbReference>
<dbReference type="InterPro" id="IPR000269">
    <property type="entry name" value="Cu_amine_oxidase"/>
</dbReference>
<dbReference type="SUPFAM" id="SSF49998">
    <property type="entry name" value="Amine oxidase catalytic domain"/>
    <property type="match status" value="1"/>
</dbReference>
<comment type="PTM">
    <text evidence="6">Topaquinone (TPQ) is generated by copper-dependent autoxidation of a specific tyrosyl residue.</text>
</comment>
<dbReference type="InterPro" id="IPR049947">
    <property type="entry name" value="Cu_Am_Ox_Cu-bd"/>
</dbReference>
<evidence type="ECO:0000256" key="7">
    <source>
        <dbReference type="SAM" id="MobiDB-lite"/>
    </source>
</evidence>
<evidence type="ECO:0000259" key="8">
    <source>
        <dbReference type="Pfam" id="PF01179"/>
    </source>
</evidence>
<comment type="cofactor">
    <cofactor evidence="6">
        <name>Cu cation</name>
        <dbReference type="ChEBI" id="CHEBI:23378"/>
    </cofactor>
    <text evidence="6">Contains 1 topaquinone per subunit.</text>
</comment>
<protein>
    <recommendedName>
        <fullName evidence="6">Amine oxidase</fullName>
        <ecNumber evidence="6">1.4.3.-</ecNumber>
    </recommendedName>
</protein>
<evidence type="ECO:0000256" key="4">
    <source>
        <dbReference type="ARBA" id="ARBA00023002"/>
    </source>
</evidence>
<keyword evidence="3 6" id="KW-0801">TPQ</keyword>
<dbReference type="Proteomes" id="UP000434101">
    <property type="component" value="Unassembled WGS sequence"/>
</dbReference>
<dbReference type="SUPFAM" id="SSF54416">
    <property type="entry name" value="Amine oxidase N-terminal region"/>
    <property type="match status" value="2"/>
</dbReference>
<dbReference type="GO" id="GO:0008131">
    <property type="term" value="F:primary methylamine oxidase activity"/>
    <property type="evidence" value="ECO:0007669"/>
    <property type="project" value="InterPro"/>
</dbReference>
<evidence type="ECO:0000256" key="1">
    <source>
        <dbReference type="ARBA" id="ARBA00007983"/>
    </source>
</evidence>
<reference evidence="11 12" key="1">
    <citation type="submission" date="2020-01" db="EMBL/GenBank/DDBJ databases">
        <title>Natronorubrum sp. JWXQ-INN 674 isolated from Inner Mongolia Autonomous Region of China.</title>
        <authorList>
            <person name="Xue Q."/>
        </authorList>
    </citation>
    <scope>NUCLEOTIDE SEQUENCE [LARGE SCALE GENOMIC DNA]</scope>
    <source>
        <strain evidence="11 12">JWXQ-INN-674</strain>
    </source>
</reference>
<dbReference type="GO" id="GO:0048038">
    <property type="term" value="F:quinone binding"/>
    <property type="evidence" value="ECO:0007669"/>
    <property type="project" value="InterPro"/>
</dbReference>
<feature type="domain" description="Copper amine oxidase catalytic" evidence="8">
    <location>
        <begin position="232"/>
        <end position="648"/>
    </location>
</feature>
<comment type="caution">
    <text evidence="11">The sequence shown here is derived from an EMBL/GenBank/DDBJ whole genome shotgun (WGS) entry which is preliminary data.</text>
</comment>